<dbReference type="NCBIfam" id="TIGR01557">
    <property type="entry name" value="myb_SHAQKYF"/>
    <property type="match status" value="1"/>
</dbReference>
<dbReference type="PROSITE" id="PS50090">
    <property type="entry name" value="MYB_LIKE"/>
    <property type="match status" value="1"/>
</dbReference>
<proteinExistence type="predicted"/>
<evidence type="ECO:0000259" key="8">
    <source>
        <dbReference type="PROSITE" id="PS51294"/>
    </source>
</evidence>
<dbReference type="OrthoDB" id="5793at2759"/>
<dbReference type="Pfam" id="PF00249">
    <property type="entry name" value="Myb_DNA-binding"/>
    <property type="match status" value="1"/>
</dbReference>
<keyword evidence="2" id="KW-0238">DNA-binding</keyword>
<keyword evidence="10" id="KW-1185">Reference proteome</keyword>
<feature type="region of interest" description="Disordered" evidence="5">
    <location>
        <begin position="289"/>
        <end position="311"/>
    </location>
</feature>
<dbReference type="PANTHER" id="PTHR12802">
    <property type="entry name" value="SWI/SNF COMPLEX-RELATED"/>
    <property type="match status" value="1"/>
</dbReference>
<keyword evidence="4" id="KW-0539">Nucleus</keyword>
<reference evidence="9" key="1">
    <citation type="journal article" date="2022" name="Proc. Natl. Acad. Sci. U.S.A.">
        <title>Life cycle and functional genomics of the unicellular red alga Galdieria for elucidating algal and plant evolution and industrial use.</title>
        <authorList>
            <person name="Hirooka S."/>
            <person name="Itabashi T."/>
            <person name="Ichinose T.M."/>
            <person name="Onuma R."/>
            <person name="Fujiwara T."/>
            <person name="Yamashita S."/>
            <person name="Jong L.W."/>
            <person name="Tomita R."/>
            <person name="Iwane A.H."/>
            <person name="Miyagishima S.Y."/>
        </authorList>
    </citation>
    <scope>NUCLEOTIDE SEQUENCE</scope>
    <source>
        <strain evidence="9">NBRC 102759</strain>
    </source>
</reference>
<dbReference type="PROSITE" id="PS51294">
    <property type="entry name" value="HTH_MYB"/>
    <property type="match status" value="1"/>
</dbReference>
<evidence type="ECO:0000256" key="5">
    <source>
        <dbReference type="SAM" id="MobiDB-lite"/>
    </source>
</evidence>
<dbReference type="InterPro" id="IPR009057">
    <property type="entry name" value="Homeodomain-like_sf"/>
</dbReference>
<dbReference type="InterPro" id="IPR017930">
    <property type="entry name" value="Myb_dom"/>
</dbReference>
<feature type="compositionally biased region" description="Basic and acidic residues" evidence="5">
    <location>
        <begin position="302"/>
        <end position="311"/>
    </location>
</feature>
<feature type="domain" description="Myb-like" evidence="6">
    <location>
        <begin position="212"/>
        <end position="255"/>
    </location>
</feature>
<dbReference type="EMBL" id="BQMJ01000011">
    <property type="protein sequence ID" value="GJQ09793.1"/>
    <property type="molecule type" value="Genomic_DNA"/>
</dbReference>
<sequence length="340" mass="37427">MDTKQPISSHASTQVEEAREETDLVLSTTKPSVKNESTASTQREETNDMISAQQSFSSEIGQASITQCEKRRRLSNGTCCAAAQIESLHEQLLKLQSYAVHLESELSKARVEMDRLRAGAAAAAAAHAKGRCSCQRLGGVNGELMYCSHCSQVLDGCPKCVFGPTVMGQIQSSDTQDANKDDGMFHSDMEESKETRKKSKTATNKGGQSRYWSPEEHKLFLEALAEFGHRDLRAISTYVGTRSMVQCRTHLQKYFMKLAREAKRSTSQQHMQSGVGQLSAYSSISPLTQESTANSPLAYPSEENRKRNEKSVPDLCGVHLLSVVANETHASLEDKLGNEK</sequence>
<evidence type="ECO:0000313" key="10">
    <source>
        <dbReference type="Proteomes" id="UP001061958"/>
    </source>
</evidence>
<feature type="compositionally biased region" description="Polar residues" evidence="5">
    <location>
        <begin position="25"/>
        <end position="41"/>
    </location>
</feature>
<organism evidence="9 10">
    <name type="scientific">Galdieria partita</name>
    <dbReference type="NCBI Taxonomy" id="83374"/>
    <lineage>
        <taxon>Eukaryota</taxon>
        <taxon>Rhodophyta</taxon>
        <taxon>Bangiophyceae</taxon>
        <taxon>Galdieriales</taxon>
        <taxon>Galdieriaceae</taxon>
        <taxon>Galdieria</taxon>
    </lineage>
</organism>
<keyword evidence="1" id="KW-0805">Transcription regulation</keyword>
<accession>A0A9C7PSD0</accession>
<dbReference type="InterPro" id="IPR017884">
    <property type="entry name" value="SANT_dom"/>
</dbReference>
<evidence type="ECO:0000256" key="2">
    <source>
        <dbReference type="ARBA" id="ARBA00023125"/>
    </source>
</evidence>
<dbReference type="PANTHER" id="PTHR12802:SF173">
    <property type="entry name" value="MYB-LIKE PROTEIN K"/>
    <property type="match status" value="1"/>
</dbReference>
<keyword evidence="3" id="KW-0804">Transcription</keyword>
<dbReference type="CDD" id="cd00167">
    <property type="entry name" value="SANT"/>
    <property type="match status" value="1"/>
</dbReference>
<dbReference type="GO" id="GO:0003677">
    <property type="term" value="F:DNA binding"/>
    <property type="evidence" value="ECO:0007669"/>
    <property type="project" value="UniProtKB-KW"/>
</dbReference>
<dbReference type="InterPro" id="IPR006447">
    <property type="entry name" value="Myb_dom_plants"/>
</dbReference>
<protein>
    <submittedName>
        <fullName evidence="9">Uncharacterized protein</fullName>
    </submittedName>
</protein>
<comment type="caution">
    <text evidence="9">The sequence shown here is derived from an EMBL/GenBank/DDBJ whole genome shotgun (WGS) entry which is preliminary data.</text>
</comment>
<dbReference type="Proteomes" id="UP001061958">
    <property type="component" value="Unassembled WGS sequence"/>
</dbReference>
<dbReference type="InterPro" id="IPR001005">
    <property type="entry name" value="SANT/Myb"/>
</dbReference>
<dbReference type="SUPFAM" id="SSF46689">
    <property type="entry name" value="Homeodomain-like"/>
    <property type="match status" value="1"/>
</dbReference>
<feature type="domain" description="HTH myb-type" evidence="8">
    <location>
        <begin position="212"/>
        <end position="259"/>
    </location>
</feature>
<evidence type="ECO:0000256" key="4">
    <source>
        <dbReference type="ARBA" id="ARBA00023242"/>
    </source>
</evidence>
<name>A0A9C7PSD0_9RHOD</name>
<dbReference type="Gene3D" id="1.10.10.60">
    <property type="entry name" value="Homeodomain-like"/>
    <property type="match status" value="1"/>
</dbReference>
<evidence type="ECO:0000259" key="6">
    <source>
        <dbReference type="PROSITE" id="PS50090"/>
    </source>
</evidence>
<feature type="compositionally biased region" description="Basic and acidic residues" evidence="5">
    <location>
        <begin position="177"/>
        <end position="194"/>
    </location>
</feature>
<feature type="domain" description="SANT" evidence="7">
    <location>
        <begin position="212"/>
        <end position="259"/>
    </location>
</feature>
<dbReference type="SMART" id="SM00717">
    <property type="entry name" value="SANT"/>
    <property type="match status" value="1"/>
</dbReference>
<evidence type="ECO:0000259" key="7">
    <source>
        <dbReference type="PROSITE" id="PS51293"/>
    </source>
</evidence>
<evidence type="ECO:0000313" key="9">
    <source>
        <dbReference type="EMBL" id="GJQ09793.1"/>
    </source>
</evidence>
<feature type="region of interest" description="Disordered" evidence="5">
    <location>
        <begin position="171"/>
        <end position="210"/>
    </location>
</feature>
<feature type="region of interest" description="Disordered" evidence="5">
    <location>
        <begin position="1"/>
        <end position="47"/>
    </location>
</feature>
<reference evidence="9" key="2">
    <citation type="submission" date="2022-01" db="EMBL/GenBank/DDBJ databases">
        <authorList>
            <person name="Hirooka S."/>
            <person name="Miyagishima S.Y."/>
        </authorList>
    </citation>
    <scope>NUCLEOTIDE SEQUENCE</scope>
    <source>
        <strain evidence="9">NBRC 102759</strain>
    </source>
</reference>
<dbReference type="PROSITE" id="PS51293">
    <property type="entry name" value="SANT"/>
    <property type="match status" value="1"/>
</dbReference>
<evidence type="ECO:0000256" key="1">
    <source>
        <dbReference type="ARBA" id="ARBA00023015"/>
    </source>
</evidence>
<dbReference type="AlphaFoldDB" id="A0A9C7PSD0"/>
<feature type="compositionally biased region" description="Polar residues" evidence="5">
    <location>
        <begin position="1"/>
        <end position="15"/>
    </location>
</feature>
<gene>
    <name evidence="9" type="ORF">GpartN1_g1584.t1</name>
</gene>
<evidence type="ECO:0000256" key="3">
    <source>
        <dbReference type="ARBA" id="ARBA00023163"/>
    </source>
</evidence>